<evidence type="ECO:0000313" key="2">
    <source>
        <dbReference type="EMBL" id="SIQ31488.1"/>
    </source>
</evidence>
<dbReference type="PANTHER" id="PTHR33406:SF13">
    <property type="entry name" value="MEMBRANE PROTEIN YDFJ"/>
    <property type="match status" value="1"/>
</dbReference>
<feature type="transmembrane region" description="Helical" evidence="1">
    <location>
        <begin position="336"/>
        <end position="359"/>
    </location>
</feature>
<organism evidence="2 3">
    <name type="scientific">Marinobacterium stanieri</name>
    <dbReference type="NCBI Taxonomy" id="49186"/>
    <lineage>
        <taxon>Bacteria</taxon>
        <taxon>Pseudomonadati</taxon>
        <taxon>Pseudomonadota</taxon>
        <taxon>Gammaproteobacteria</taxon>
        <taxon>Oceanospirillales</taxon>
        <taxon>Oceanospirillaceae</taxon>
        <taxon>Marinobacterium</taxon>
    </lineage>
</organism>
<name>A0A1N6RRM0_9GAMM</name>
<feature type="transmembrane region" description="Helical" evidence="1">
    <location>
        <begin position="418"/>
        <end position="438"/>
    </location>
</feature>
<dbReference type="AlphaFoldDB" id="A0A1N6RRM0"/>
<evidence type="ECO:0000313" key="3">
    <source>
        <dbReference type="Proteomes" id="UP000186895"/>
    </source>
</evidence>
<feature type="transmembrane region" description="Helical" evidence="1">
    <location>
        <begin position="365"/>
        <end position="384"/>
    </location>
</feature>
<dbReference type="Gene3D" id="1.20.1640.10">
    <property type="entry name" value="Multidrug efflux transporter AcrB transmembrane domain"/>
    <property type="match status" value="2"/>
</dbReference>
<dbReference type="PANTHER" id="PTHR33406">
    <property type="entry name" value="MEMBRANE PROTEIN MJ1562-RELATED"/>
    <property type="match status" value="1"/>
</dbReference>
<keyword evidence="3" id="KW-1185">Reference proteome</keyword>
<keyword evidence="1" id="KW-0472">Membrane</keyword>
<keyword evidence="1" id="KW-0812">Transmembrane</keyword>
<proteinExistence type="predicted"/>
<dbReference type="InterPro" id="IPR050545">
    <property type="entry name" value="Mycobact_MmpL"/>
</dbReference>
<dbReference type="Proteomes" id="UP000186895">
    <property type="component" value="Unassembled WGS sequence"/>
</dbReference>
<sequence length="773" mass="84178">MNGLYINRLAAAIWLLLVAILLFSAWRQGPVVDTSVMALLPADEQQPNIKRATDHQADAYANSLLLVIRGQTAAEAAEGARHAAERLAALAGLVNLTWHAQGAEALVEDLYPYRFTVLSETVRERLQQEGGSAQYQLALQRLFNPVSGFSQQPLEDPFSLFVDLAMAQQSKLPVGADQGLLRLIASEMPAYLVRLELLDDPFSISVQARVNAVLNPLLDELQQRGLSVYRSGLLLHASAGADQARAEISTIGLGSILGILLLILWAFRSVVPILHVMIPVATGALVAMAVTLLLFGRIHMITIAFGAGLVGVAVDYAMHFLCEVRVVPRQQVIRRLLPGLVLGLMSSVLAYAGLALAPFPGLRQMAIFSAVGLVAAWLTVLLWLPLLSTRRSTGPLPAAATLDRWRMQYPYITQSPRLALVLIVLGVCSAAVVFQGSARDQVALLQTSSADLLAEDRQVQSLLGNGSSTAFLLVSGDSFEQVLQTEEGLQAALGSLIADNQLQGYRALSQVLPSLQRQEQNSQHVRALYDAKWHSMADLLNLSQRQRSAALESMYESTRGRLTPQAWQAMTLGQTWTANIVSSEPGDVATVIQLQGRLSSELKQQLMALAEPLPNVVFVDSLGSMTELLERYRAEISNWLLLAYACVLVLLVLRYRFASWRILLPPLLASLISFAAFLLLHDGYNLFNLIALMLVLGIGLDMGIFLNETRESAHTWLAVTLSSASSLLAFGLLALSQTPVLYHFGVIVLPGLLLTWLLAPLMREFSTGETDHG</sequence>
<feature type="transmembrane region" description="Helical" evidence="1">
    <location>
        <begin position="662"/>
        <end position="680"/>
    </location>
</feature>
<keyword evidence="1" id="KW-1133">Transmembrane helix</keyword>
<feature type="transmembrane region" description="Helical" evidence="1">
    <location>
        <begin position="301"/>
        <end position="324"/>
    </location>
</feature>
<gene>
    <name evidence="2" type="ORF">SAMN05421647_103484</name>
</gene>
<protein>
    <submittedName>
        <fullName evidence="2">Predicted exporter</fullName>
    </submittedName>
</protein>
<evidence type="ECO:0000256" key="1">
    <source>
        <dbReference type="SAM" id="Phobius"/>
    </source>
</evidence>
<dbReference type="STRING" id="49186.SAMN05421647_103484"/>
<dbReference type="SUPFAM" id="SSF82866">
    <property type="entry name" value="Multidrug efflux transporter AcrB transmembrane domain"/>
    <property type="match status" value="2"/>
</dbReference>
<feature type="transmembrane region" description="Helical" evidence="1">
    <location>
        <begin position="740"/>
        <end position="759"/>
    </location>
</feature>
<feature type="transmembrane region" description="Helical" evidence="1">
    <location>
        <begin position="274"/>
        <end position="295"/>
    </location>
</feature>
<feature type="transmembrane region" description="Helical" evidence="1">
    <location>
        <begin position="248"/>
        <end position="267"/>
    </location>
</feature>
<dbReference type="RefSeq" id="WP_083703007.1">
    <property type="nucleotide sequence ID" value="NZ_FTMN01000003.1"/>
</dbReference>
<feature type="transmembrane region" description="Helical" evidence="1">
    <location>
        <begin position="686"/>
        <end position="706"/>
    </location>
</feature>
<dbReference type="GO" id="GO:0005886">
    <property type="term" value="C:plasma membrane"/>
    <property type="evidence" value="ECO:0007669"/>
    <property type="project" value="TreeGrafter"/>
</dbReference>
<feature type="transmembrane region" description="Helical" evidence="1">
    <location>
        <begin position="713"/>
        <end position="734"/>
    </location>
</feature>
<reference evidence="2 3" key="1">
    <citation type="submission" date="2017-01" db="EMBL/GenBank/DDBJ databases">
        <authorList>
            <person name="Mah S.A."/>
            <person name="Swanson W.J."/>
            <person name="Moy G.W."/>
            <person name="Vacquier V.D."/>
        </authorList>
    </citation>
    <scope>NUCLEOTIDE SEQUENCE [LARGE SCALE GENOMIC DNA]</scope>
    <source>
        <strain evidence="2 3">DSM 7027</strain>
    </source>
</reference>
<dbReference type="EMBL" id="FTMN01000003">
    <property type="protein sequence ID" value="SIQ31488.1"/>
    <property type="molecule type" value="Genomic_DNA"/>
</dbReference>
<feature type="transmembrane region" description="Helical" evidence="1">
    <location>
        <begin position="636"/>
        <end position="655"/>
    </location>
</feature>
<accession>A0A1N6RRM0</accession>
<dbReference type="eggNOG" id="COG4258">
    <property type="taxonomic scope" value="Bacteria"/>
</dbReference>